<gene>
    <name evidence="2" type="ORF">P3T76_003840</name>
</gene>
<name>A0AAD9LS92_9STRA</name>
<dbReference type="EMBL" id="JASMQC010000005">
    <property type="protein sequence ID" value="KAK1945307.1"/>
    <property type="molecule type" value="Genomic_DNA"/>
</dbReference>
<evidence type="ECO:0000313" key="3">
    <source>
        <dbReference type="Proteomes" id="UP001259832"/>
    </source>
</evidence>
<feature type="region of interest" description="Disordered" evidence="1">
    <location>
        <begin position="65"/>
        <end position="95"/>
    </location>
</feature>
<feature type="region of interest" description="Disordered" evidence="1">
    <location>
        <begin position="1"/>
        <end position="43"/>
    </location>
</feature>
<reference evidence="2" key="1">
    <citation type="submission" date="2023-08" db="EMBL/GenBank/DDBJ databases">
        <title>Reference Genome Resource for the Citrus Pathogen Phytophthora citrophthora.</title>
        <authorList>
            <person name="Moller H."/>
            <person name="Coetzee B."/>
            <person name="Rose L.J."/>
            <person name="Van Niekerk J.M."/>
        </authorList>
    </citation>
    <scope>NUCLEOTIDE SEQUENCE</scope>
    <source>
        <strain evidence="2">STE-U-9442</strain>
    </source>
</reference>
<feature type="compositionally biased region" description="Basic and acidic residues" evidence="1">
    <location>
        <begin position="73"/>
        <end position="95"/>
    </location>
</feature>
<dbReference type="AlphaFoldDB" id="A0AAD9LS92"/>
<accession>A0AAD9LS92</accession>
<dbReference type="Proteomes" id="UP001259832">
    <property type="component" value="Unassembled WGS sequence"/>
</dbReference>
<protein>
    <submittedName>
        <fullName evidence="2">Uncharacterized protein</fullName>
    </submittedName>
</protein>
<feature type="compositionally biased region" description="Basic residues" evidence="1">
    <location>
        <begin position="32"/>
        <end position="42"/>
    </location>
</feature>
<organism evidence="2 3">
    <name type="scientific">Phytophthora citrophthora</name>
    <dbReference type="NCBI Taxonomy" id="4793"/>
    <lineage>
        <taxon>Eukaryota</taxon>
        <taxon>Sar</taxon>
        <taxon>Stramenopiles</taxon>
        <taxon>Oomycota</taxon>
        <taxon>Peronosporomycetes</taxon>
        <taxon>Peronosporales</taxon>
        <taxon>Peronosporaceae</taxon>
        <taxon>Phytophthora</taxon>
    </lineage>
</organism>
<evidence type="ECO:0000313" key="2">
    <source>
        <dbReference type="EMBL" id="KAK1945307.1"/>
    </source>
</evidence>
<sequence length="95" mass="9640">MLRSCKTVKGSGGGKPSLSGKRKPPSTAAKEKAKKARRKARAARTAGAAEIDAAAALLSVAVGGSRGVASGSKCREDVGVPWADRDSGASYEKCH</sequence>
<keyword evidence="3" id="KW-1185">Reference proteome</keyword>
<evidence type="ECO:0000256" key="1">
    <source>
        <dbReference type="SAM" id="MobiDB-lite"/>
    </source>
</evidence>
<comment type="caution">
    <text evidence="2">The sequence shown here is derived from an EMBL/GenBank/DDBJ whole genome shotgun (WGS) entry which is preliminary data.</text>
</comment>
<proteinExistence type="predicted"/>